<dbReference type="GO" id="GO:0006508">
    <property type="term" value="P:proteolysis"/>
    <property type="evidence" value="ECO:0007669"/>
    <property type="project" value="InterPro"/>
</dbReference>
<evidence type="ECO:0000313" key="4">
    <source>
        <dbReference type="Proteomes" id="UP000006671"/>
    </source>
</evidence>
<organism evidence="4">
    <name type="scientific">Naegleria gruberi</name>
    <name type="common">Amoeba</name>
    <dbReference type="NCBI Taxonomy" id="5762"/>
    <lineage>
        <taxon>Eukaryota</taxon>
        <taxon>Discoba</taxon>
        <taxon>Heterolobosea</taxon>
        <taxon>Tetramitia</taxon>
        <taxon>Eutetramitia</taxon>
        <taxon>Vahlkampfiidae</taxon>
        <taxon>Naegleria</taxon>
    </lineage>
</organism>
<keyword evidence="2" id="KW-0472">Membrane</keyword>
<feature type="region of interest" description="Disordered" evidence="1">
    <location>
        <begin position="274"/>
        <end position="294"/>
    </location>
</feature>
<sequence>MINNNNNNNIERTTHMKKIYSLFSSWWSRLFVAVLGLIIIGLMIEIVFLIKFEHGFVLNDVMMEKAYRIFRDDSFNQVDLIEFKRKTVVISHKDNMKSEILNMKRSITTDQLFIVKLVERMNRNSTLTTHYNFEKTYLLKSGNIYLIRADQYMLKEMENEIVWIRSFENELKTSIDMFYIYEQAKNSTRDSRIALELLLIPSLTDINSLLKVTERFQTNFNAFMKYHSDNYQIEIVGDGMIDIQVPFKFLDRIAEFLLDNPSVKWIQRREPMRTSNKVATKHAQGLRTDGELNTNSNPIWERNITGEGEVITVADTGLDWDSCFFSDPSLPVTTGQVNKDHRKVLAYINMSNNGKQADGKDSLDGHGTLCNSYGKRDMQIDDFLYENQDAVVVFAAGNEGNIAVDGTIATTSKNAIVVGASMTSNQGFVDSIQYLNLDEESEICGVTSDTCCSDYSCSFSCCPSRMESQLKVLKTSYNQNNVAFFSARGPATGNRMKPDCKFIEIYQLTQKGVAVGDRVVSTRSDGSLSTNQCGNIYPNATNDAALKVSTGTSMSTPINKNRIKKVRRFEESEIYDDIIRAEDDEFVDDIPVDENEFKDDDQDVEYENCIEYQGGHKETYTPHRGDKSSGSSHAAPTPVPPPDSKQPDSSTQQAQQEQPSQQLSFNPYSYYKSLLDNDLNYVKFYGDKVNTHGEDSQYPQIAKKYANNLANHAKYLYKYRTFAPSTYRKYILQVYEYSKRVVEVAKVQNWNGYMYYLSITIEYYRKIDVLEQTGYAGTNYVQTTPVATYYGAGGTPTAYYSNGAPPAGAVTATAVAPVNPSYYPANYPSNYGGYGYGAAPANYYNGYGAYGGYPAAPAATGYGAYGGYPAATTYGYGGYPSSYYPAQYRQPVQQVAVAKGADVSSQQPAQASSASQASSNSTNASSGSSSSSSTPTPSSNSNNAAGASSSNSNPSPQKKKLNPIEQLEKLNSQVSSHVGEFNDDASNPTTEPFSFEYLM</sequence>
<feature type="transmembrane region" description="Helical" evidence="2">
    <location>
        <begin position="26"/>
        <end position="50"/>
    </location>
</feature>
<keyword evidence="4" id="KW-1185">Reference proteome</keyword>
<dbReference type="KEGG" id="ngr:NAEGRDRAFT_53966"/>
<name>D2W1G9_NAEGR</name>
<dbReference type="GO" id="GO:0004252">
    <property type="term" value="F:serine-type endopeptidase activity"/>
    <property type="evidence" value="ECO:0007669"/>
    <property type="project" value="InterPro"/>
</dbReference>
<dbReference type="Gene3D" id="3.40.50.200">
    <property type="entry name" value="Peptidase S8/S53 domain"/>
    <property type="match status" value="2"/>
</dbReference>
<feature type="region of interest" description="Disordered" evidence="1">
    <location>
        <begin position="613"/>
        <end position="662"/>
    </location>
</feature>
<evidence type="ECO:0000256" key="2">
    <source>
        <dbReference type="SAM" id="Phobius"/>
    </source>
</evidence>
<dbReference type="OrthoDB" id="10510273at2759"/>
<feature type="compositionally biased region" description="Basic and acidic residues" evidence="1">
    <location>
        <begin position="614"/>
        <end position="627"/>
    </location>
</feature>
<proteinExistence type="predicted"/>
<dbReference type="PANTHER" id="PTHR43399">
    <property type="entry name" value="SUBTILISIN-RELATED"/>
    <property type="match status" value="1"/>
</dbReference>
<gene>
    <name evidence="3" type="ORF">NAEGRDRAFT_53966</name>
</gene>
<dbReference type="InParanoid" id="D2W1G9"/>
<dbReference type="EMBL" id="GG738922">
    <property type="protein sequence ID" value="EFC37087.1"/>
    <property type="molecule type" value="Genomic_DNA"/>
</dbReference>
<feature type="compositionally biased region" description="Low complexity" evidence="1">
    <location>
        <begin position="904"/>
        <end position="956"/>
    </location>
</feature>
<dbReference type="InterPro" id="IPR051048">
    <property type="entry name" value="Peptidase_S8/S53_subtilisin"/>
</dbReference>
<dbReference type="GeneID" id="8857114"/>
<keyword evidence="2" id="KW-0812">Transmembrane</keyword>
<feature type="region of interest" description="Disordered" evidence="1">
    <location>
        <begin position="899"/>
        <end position="999"/>
    </location>
</feature>
<reference evidence="3 4" key="1">
    <citation type="journal article" date="2010" name="Cell">
        <title>The genome of Naegleria gruberi illuminates early eukaryotic versatility.</title>
        <authorList>
            <person name="Fritz-Laylin L.K."/>
            <person name="Prochnik S.E."/>
            <person name="Ginger M.L."/>
            <person name="Dacks J.B."/>
            <person name="Carpenter M.L."/>
            <person name="Field M.C."/>
            <person name="Kuo A."/>
            <person name="Paredez A."/>
            <person name="Chapman J."/>
            <person name="Pham J."/>
            <person name="Shu S."/>
            <person name="Neupane R."/>
            <person name="Cipriano M."/>
            <person name="Mancuso J."/>
            <person name="Tu H."/>
            <person name="Salamov A."/>
            <person name="Lindquist E."/>
            <person name="Shapiro H."/>
            <person name="Lucas S."/>
            <person name="Grigoriev I.V."/>
            <person name="Cande W.Z."/>
            <person name="Fulton C."/>
            <person name="Rokhsar D.S."/>
            <person name="Dawson S.C."/>
        </authorList>
    </citation>
    <scope>NUCLEOTIDE SEQUENCE [LARGE SCALE GENOMIC DNA]</scope>
    <source>
        <strain evidence="3 4">NEG-M</strain>
    </source>
</reference>
<dbReference type="VEuPathDB" id="AmoebaDB:NAEGRDRAFT_53966"/>
<dbReference type="Proteomes" id="UP000006671">
    <property type="component" value="Unassembled WGS sequence"/>
</dbReference>
<keyword evidence="2" id="KW-1133">Transmembrane helix</keyword>
<evidence type="ECO:0000256" key="1">
    <source>
        <dbReference type="SAM" id="MobiDB-lite"/>
    </source>
</evidence>
<dbReference type="SUPFAM" id="SSF52743">
    <property type="entry name" value="Subtilisin-like"/>
    <property type="match status" value="1"/>
</dbReference>
<dbReference type="PANTHER" id="PTHR43399:SF5">
    <property type="entry name" value="PEPTIDASE S8 FAMILY WITH PROTEASE-ASSOCIATED DOMAIN"/>
    <property type="match status" value="1"/>
</dbReference>
<dbReference type="RefSeq" id="XP_002669831.1">
    <property type="nucleotide sequence ID" value="XM_002669785.1"/>
</dbReference>
<protein>
    <submittedName>
        <fullName evidence="3">Predicted protein</fullName>
    </submittedName>
</protein>
<accession>D2W1G9</accession>
<evidence type="ECO:0000313" key="3">
    <source>
        <dbReference type="EMBL" id="EFC37087.1"/>
    </source>
</evidence>
<feature type="compositionally biased region" description="Low complexity" evidence="1">
    <location>
        <begin position="647"/>
        <end position="662"/>
    </location>
</feature>
<dbReference type="InterPro" id="IPR036852">
    <property type="entry name" value="Peptidase_S8/S53_dom_sf"/>
</dbReference>
<dbReference type="AlphaFoldDB" id="D2W1G9"/>